<dbReference type="InterPro" id="IPR037914">
    <property type="entry name" value="SpoVT-AbrB_sf"/>
</dbReference>
<dbReference type="AlphaFoldDB" id="A0A2U9IRI5"/>
<accession>A0A2U9IRI5</accession>
<dbReference type="Proteomes" id="UP000247586">
    <property type="component" value="Chromosome"/>
</dbReference>
<dbReference type="Gene3D" id="2.10.260.10">
    <property type="match status" value="1"/>
</dbReference>
<dbReference type="PROSITE" id="PS51740">
    <property type="entry name" value="SPOVT_ABRB"/>
    <property type="match status" value="1"/>
</dbReference>
<reference evidence="3" key="2">
    <citation type="submission" date="2020-03" db="EMBL/GenBank/DDBJ databases">
        <title>Complete Genome Sequences of Extremely Thermoacidophilic, Metal-Mobilizing Type-Strain Members of the Archaeal Family Sulfolobaceae: Acidianus brierleyi DSM-1651T, Acidianus sulfidivorans DSM-18786T, Metallosphaera hakonensis DSM-7519T, and Metallosphaera prunae DSM-10039T.</title>
        <authorList>
            <person name="Counts J.A."/>
            <person name="Kelly R.M."/>
        </authorList>
    </citation>
    <scope>NUCLEOTIDE SEQUENCE [LARGE SCALE GENOMIC DNA]</scope>
    <source>
        <strain evidence="3">HO1-1</strain>
    </source>
</reference>
<keyword evidence="3" id="KW-1185">Reference proteome</keyword>
<dbReference type="GeneID" id="36834001"/>
<evidence type="ECO:0000313" key="2">
    <source>
        <dbReference type="EMBL" id="AWR98615.1"/>
    </source>
</evidence>
<dbReference type="Pfam" id="PF04014">
    <property type="entry name" value="MazE_antitoxin"/>
    <property type="match status" value="1"/>
</dbReference>
<dbReference type="EMBL" id="CP029287">
    <property type="protein sequence ID" value="AWR98615.1"/>
    <property type="molecule type" value="Genomic_DNA"/>
</dbReference>
<organism evidence="2 3">
    <name type="scientific">Metallosphaera hakonensis JCM 8857 = DSM 7519</name>
    <dbReference type="NCBI Taxonomy" id="1293036"/>
    <lineage>
        <taxon>Archaea</taxon>
        <taxon>Thermoproteota</taxon>
        <taxon>Thermoprotei</taxon>
        <taxon>Sulfolobales</taxon>
        <taxon>Sulfolobaceae</taxon>
        <taxon>Metallosphaera</taxon>
    </lineage>
</organism>
<evidence type="ECO:0000259" key="1">
    <source>
        <dbReference type="PROSITE" id="PS51740"/>
    </source>
</evidence>
<reference evidence="2 3" key="1">
    <citation type="submission" date="2018-05" db="EMBL/GenBank/DDBJ databases">
        <title>Complete Genome Sequences of Extremely Thermoacidophilic, Metal-Mobilizing Type-Strain Members of the Archaeal Family Sulfolobaceae: Acidianus brierleyi DSM-1651T, Acidianus sulfidivorans DSM-18786T, Metallosphaera hakonensis DSM-7519T, and Metallosphaera prunae DSM-10039T.</title>
        <authorList>
            <person name="Counts J.A."/>
            <person name="Kelly R.M."/>
        </authorList>
    </citation>
    <scope>NUCLEOTIDE SEQUENCE [LARGE SCALE GENOMIC DNA]</scope>
    <source>
        <strain evidence="2 3">HO1-1</strain>
    </source>
</reference>
<proteinExistence type="predicted"/>
<evidence type="ECO:0000313" key="3">
    <source>
        <dbReference type="Proteomes" id="UP000247586"/>
    </source>
</evidence>
<dbReference type="SMART" id="SM00966">
    <property type="entry name" value="SpoVT_AbrB"/>
    <property type="match status" value="1"/>
</dbReference>
<reference evidence="3" key="3">
    <citation type="submission" date="2020-03" db="EMBL/GenBank/DDBJ databases">
        <title>Sequencing and Assembly of Multiple Reported Metal-Biooxidizing Members of the Extremely Thermoacidophilic Archaeal Family Sulfolobaceae.</title>
        <authorList>
            <person name="Counts J.A."/>
            <person name="Kelly R.M."/>
        </authorList>
    </citation>
    <scope>NUCLEOTIDE SEQUENCE [LARGE SCALE GENOMIC DNA]</scope>
    <source>
        <strain evidence="3">HO1-1</strain>
    </source>
</reference>
<name>A0A2U9IRI5_9CREN</name>
<protein>
    <submittedName>
        <fullName evidence="2">AbrB/MazE/SpoVT family DNA-binding domain-containing protein</fullName>
    </submittedName>
</protein>
<keyword evidence="2" id="KW-0238">DNA-binding</keyword>
<gene>
    <name evidence="2" type="ORF">DFR87_01625</name>
</gene>
<dbReference type="InterPro" id="IPR007159">
    <property type="entry name" value="SpoVT-AbrB_dom"/>
</dbReference>
<dbReference type="NCBIfam" id="TIGR01439">
    <property type="entry name" value="lp_hng_hel_AbrB"/>
    <property type="match status" value="1"/>
</dbReference>
<dbReference type="GO" id="GO:0003677">
    <property type="term" value="F:DNA binding"/>
    <property type="evidence" value="ECO:0007669"/>
    <property type="project" value="UniProtKB-KW"/>
</dbReference>
<dbReference type="SUPFAM" id="SSF89447">
    <property type="entry name" value="AbrB/MazE/MraZ-like"/>
    <property type="match status" value="1"/>
</dbReference>
<sequence length="79" mass="9399">MVYQIKLRRKGVIILPKDVREKLDIKENDILLGEIKGEELILRPLKPKIVRVYPKVVEEALKEEEEAERRKEEEIFNDS</sequence>
<feature type="domain" description="SpoVT-AbrB" evidence="1">
    <location>
        <begin position="2"/>
        <end position="47"/>
    </location>
</feature>
<dbReference type="RefSeq" id="WP_054837191.1">
    <property type="nucleotide sequence ID" value="NZ_BBBA01000030.1"/>
</dbReference>
<dbReference type="KEGG" id="mhk:DFR87_01625"/>